<feature type="transmembrane region" description="Helical" evidence="1">
    <location>
        <begin position="358"/>
        <end position="378"/>
    </location>
</feature>
<comment type="caution">
    <text evidence="2">The sequence shown here is derived from an EMBL/GenBank/DDBJ whole genome shotgun (WGS) entry which is preliminary data.</text>
</comment>
<feature type="transmembrane region" description="Helical" evidence="1">
    <location>
        <begin position="416"/>
        <end position="436"/>
    </location>
</feature>
<reference evidence="2 3" key="1">
    <citation type="submission" date="2017-12" db="EMBL/GenBank/DDBJ databases">
        <title>Phylogenetic diversity of female urinary microbiome.</title>
        <authorList>
            <person name="Thomas-White K."/>
            <person name="Wolfe A.J."/>
        </authorList>
    </citation>
    <scope>NUCLEOTIDE SEQUENCE [LARGE SCALE GENOMIC DNA]</scope>
    <source>
        <strain evidence="2 3">UMB0912</strain>
    </source>
</reference>
<evidence type="ECO:0000313" key="2">
    <source>
        <dbReference type="EMBL" id="PKZ19840.1"/>
    </source>
</evidence>
<keyword evidence="1" id="KW-1133">Transmembrane helix</keyword>
<organism evidence="2 3">
    <name type="scientific">Gardnerella leopoldii</name>
    <dbReference type="NCBI Taxonomy" id="2792978"/>
    <lineage>
        <taxon>Bacteria</taxon>
        <taxon>Bacillati</taxon>
        <taxon>Actinomycetota</taxon>
        <taxon>Actinomycetes</taxon>
        <taxon>Bifidobacteriales</taxon>
        <taxon>Bifidobacteriaceae</taxon>
        <taxon>Gardnerella</taxon>
    </lineage>
</organism>
<feature type="transmembrane region" description="Helical" evidence="1">
    <location>
        <begin position="442"/>
        <end position="462"/>
    </location>
</feature>
<feature type="transmembrane region" description="Helical" evidence="1">
    <location>
        <begin position="50"/>
        <end position="73"/>
    </location>
</feature>
<feature type="transmembrane region" description="Helical" evidence="1">
    <location>
        <begin position="260"/>
        <end position="281"/>
    </location>
</feature>
<feature type="transmembrane region" description="Helical" evidence="1">
    <location>
        <begin position="219"/>
        <end position="240"/>
    </location>
</feature>
<sequence length="763" mass="86092">MAAIATKSEMHENSTNEKSTRIMQSFLLKIMTSIQNMQNFLKTHALLRKILPFITIFVITGLVTIFFFSNLYLSYSSKNYAEKQLALVNASIPDSSSYNAQTGKKETKDQAHIVGNTINIPTSGSDVILSDINSATKAIKIELEQTKPVTLVTGTVEIEDFGIAPNAYTLADSFQMSTGKHNTRTLRFESHGDAYKVRLHFNQTGAPFTLKAVTVNPPFALHINFGMWAILFVASSLIFLVYKKKWYLLNYDRHNLAQNIVFWAVCAMLMGFSLYLCFVVYHGHGIRVPFPSDLYDRVNGNPYTEQLKAWKSNSLALLQQPPKELVESANPFSWGQRMDLGSKGVSIPWDVVFHNNHYYCYFGIVPFLLTYLPFNLLFPHAVPSAILVVTIFAVAIIPSMFALLREVVEFFAIRANYCLFLLSAAAFPFGCLIFYLQSSASLYYMPLLSAILFGILFVYASLKAVRLHATHPRAGYALFALAGISLALQCGSRPNACIPVVAFIAPLFIALLFDAKRSIANRVAAASSFLVPAIVGVAGILAYNYLRFKSFFNFGNEEQLTNFDLRFNSKSFDPTKIRDIFLNYFLKPFNISENFPYISIPWANNQGYGNSFYTHMIFGLMMIPLFWWLFTLRRKFMQKIEYIMTVVGLVASFLLLYLNYCLGGNLYRYYCDSIIIFILIAIMSMLHRVKPYSKDIDITCEKDCAIAEQSSLRLYIPAVLCAAATIVIVGLLVFSNHTEPSADIQNVNPDLFLKWSDLFTIGR</sequence>
<dbReference type="EMBL" id="PKHC01000001">
    <property type="protein sequence ID" value="PKZ19840.1"/>
    <property type="molecule type" value="Genomic_DNA"/>
</dbReference>
<gene>
    <name evidence="2" type="ORF">CYJ59_05465</name>
</gene>
<protein>
    <recommendedName>
        <fullName evidence="4">Glycosyltransferase RgtA/B/C/D-like domain-containing protein</fullName>
    </recommendedName>
</protein>
<name>A0ABX4SF63_9BIFI</name>
<feature type="transmembrane region" description="Helical" evidence="1">
    <location>
        <begin position="666"/>
        <end position="686"/>
    </location>
</feature>
<accession>A0ABX4SF63</accession>
<evidence type="ECO:0000256" key="1">
    <source>
        <dbReference type="SAM" id="Phobius"/>
    </source>
</evidence>
<feature type="transmembrane region" description="Helical" evidence="1">
    <location>
        <begin position="384"/>
        <end position="404"/>
    </location>
</feature>
<keyword evidence="3" id="KW-1185">Reference proteome</keyword>
<proteinExistence type="predicted"/>
<dbReference type="Proteomes" id="UP000235111">
    <property type="component" value="Unassembled WGS sequence"/>
</dbReference>
<keyword evidence="1" id="KW-0812">Transmembrane</keyword>
<feature type="transmembrane region" description="Helical" evidence="1">
    <location>
        <begin position="642"/>
        <end position="660"/>
    </location>
</feature>
<feature type="transmembrane region" description="Helical" evidence="1">
    <location>
        <begin position="714"/>
        <end position="734"/>
    </location>
</feature>
<evidence type="ECO:0000313" key="3">
    <source>
        <dbReference type="Proteomes" id="UP000235111"/>
    </source>
</evidence>
<feature type="transmembrane region" description="Helical" evidence="1">
    <location>
        <begin position="612"/>
        <end position="630"/>
    </location>
</feature>
<feature type="transmembrane region" description="Helical" evidence="1">
    <location>
        <begin position="525"/>
        <end position="546"/>
    </location>
</feature>
<feature type="transmembrane region" description="Helical" evidence="1">
    <location>
        <begin position="474"/>
        <end position="490"/>
    </location>
</feature>
<evidence type="ECO:0008006" key="4">
    <source>
        <dbReference type="Google" id="ProtNLM"/>
    </source>
</evidence>
<keyword evidence="1" id="KW-0472">Membrane</keyword>
<feature type="transmembrane region" description="Helical" evidence="1">
    <location>
        <begin position="496"/>
        <end position="513"/>
    </location>
</feature>